<dbReference type="SUPFAM" id="SSF54495">
    <property type="entry name" value="UBC-like"/>
    <property type="match status" value="1"/>
</dbReference>
<dbReference type="Pfam" id="PF00179">
    <property type="entry name" value="UQ_con"/>
    <property type="match status" value="1"/>
</dbReference>
<evidence type="ECO:0000313" key="4">
    <source>
        <dbReference type="WBParaSite" id="PTRK_0001329800.1"/>
    </source>
</evidence>
<proteinExistence type="predicted"/>
<dbReference type="InterPro" id="IPR050113">
    <property type="entry name" value="Ub_conjugating_enzyme"/>
</dbReference>
<accession>A0A0N4ZX84</accession>
<reference evidence="4" key="1">
    <citation type="submission" date="2017-02" db="UniProtKB">
        <authorList>
            <consortium name="WormBaseParasite"/>
        </authorList>
    </citation>
    <scope>IDENTIFICATION</scope>
</reference>
<evidence type="ECO:0000256" key="1">
    <source>
        <dbReference type="SAM" id="MobiDB-lite"/>
    </source>
</evidence>
<dbReference type="PROSITE" id="PS50127">
    <property type="entry name" value="UBC_2"/>
    <property type="match status" value="1"/>
</dbReference>
<dbReference type="AlphaFoldDB" id="A0A0N4ZX84"/>
<dbReference type="Proteomes" id="UP000038045">
    <property type="component" value="Unplaced"/>
</dbReference>
<dbReference type="InterPro" id="IPR000608">
    <property type="entry name" value="UBC"/>
</dbReference>
<keyword evidence="3" id="KW-1185">Reference proteome</keyword>
<protein>
    <submittedName>
        <fullName evidence="4">UBIQUITIN_CONJUGAT_2 domain-containing protein</fullName>
    </submittedName>
</protein>
<evidence type="ECO:0000259" key="2">
    <source>
        <dbReference type="PROSITE" id="PS50127"/>
    </source>
</evidence>
<dbReference type="GO" id="GO:0032446">
    <property type="term" value="P:protein modification by small protein conjugation"/>
    <property type="evidence" value="ECO:0007669"/>
    <property type="project" value="UniProtKB-ARBA"/>
</dbReference>
<dbReference type="Gene3D" id="3.10.110.10">
    <property type="entry name" value="Ubiquitin Conjugating Enzyme"/>
    <property type="match status" value="1"/>
</dbReference>
<dbReference type="InterPro" id="IPR016135">
    <property type="entry name" value="UBQ-conjugating_enzyme/RWD"/>
</dbReference>
<dbReference type="STRING" id="131310.A0A0N4ZX84"/>
<evidence type="ECO:0000313" key="3">
    <source>
        <dbReference type="Proteomes" id="UP000038045"/>
    </source>
</evidence>
<organism evidence="3 4">
    <name type="scientific">Parastrongyloides trichosuri</name>
    <name type="common">Possum-specific nematode worm</name>
    <dbReference type="NCBI Taxonomy" id="131310"/>
    <lineage>
        <taxon>Eukaryota</taxon>
        <taxon>Metazoa</taxon>
        <taxon>Ecdysozoa</taxon>
        <taxon>Nematoda</taxon>
        <taxon>Chromadorea</taxon>
        <taxon>Rhabditida</taxon>
        <taxon>Tylenchina</taxon>
        <taxon>Panagrolaimomorpha</taxon>
        <taxon>Strongyloidoidea</taxon>
        <taxon>Strongyloididae</taxon>
        <taxon>Parastrongyloides</taxon>
    </lineage>
</organism>
<feature type="region of interest" description="Disordered" evidence="1">
    <location>
        <begin position="139"/>
        <end position="160"/>
    </location>
</feature>
<dbReference type="SMART" id="SM00212">
    <property type="entry name" value="UBCc"/>
    <property type="match status" value="1"/>
</dbReference>
<name>A0A0N4ZX84_PARTI</name>
<sequence length="386" mass="43569">MACIKKLKEDINLIKNLFPQNHNSITITEATLDLVKINFHFPGDAVFEVQCNILENYPRTPSIWCTEHEDQVVFSILAELSEAKSNYMLCPQLSTLINQYCSLKKFEAPIELSQLSLPIGSLEECDEGQGSEISIEEGALDNSDMEEDMDEDNVDEEEDGDYELFDDMDEETEMEEPSSSTDKGAIAAKDKEVLVKLRHKAREDRISNKPIAGSTTATDRLMKELMDVYKSESYKNDTFSVELEDDNLYKWNITLKSVDNESPLYEDLKKLKEIRGESGILLKAIFKEDYPMSPPFIYVHSPQMTNGYVLGGGAICMELLTSQGWSSAYNMESVILQIAATLVKGKGRINFTNVATYNHAKAKAYHEQLTKFHKSTGWFTPPKADG</sequence>
<feature type="domain" description="UBC core" evidence="2">
    <location>
        <begin position="216"/>
        <end position="379"/>
    </location>
</feature>
<dbReference type="PANTHER" id="PTHR24067">
    <property type="entry name" value="UBIQUITIN-CONJUGATING ENZYME E2"/>
    <property type="match status" value="1"/>
</dbReference>
<dbReference type="CDD" id="cd23802">
    <property type="entry name" value="UBCc_UBE2Q"/>
    <property type="match status" value="1"/>
</dbReference>
<dbReference type="WBParaSite" id="PTRK_0001329800.1">
    <property type="protein sequence ID" value="PTRK_0001329800.1"/>
    <property type="gene ID" value="PTRK_0001329800"/>
</dbReference>